<name>A0AA41CGV2_STEMA</name>
<gene>
    <name evidence="2" type="ORF">I5V89_03490</name>
</gene>
<evidence type="ECO:0000313" key="3">
    <source>
        <dbReference type="Proteomes" id="UP000634179"/>
    </source>
</evidence>
<dbReference type="Proteomes" id="UP000634179">
    <property type="component" value="Unassembled WGS sequence"/>
</dbReference>
<evidence type="ECO:0000256" key="1">
    <source>
        <dbReference type="SAM" id="MobiDB-lite"/>
    </source>
</evidence>
<comment type="caution">
    <text evidence="2">The sequence shown here is derived from an EMBL/GenBank/DDBJ whole genome shotgun (WGS) entry which is preliminary data.</text>
</comment>
<protein>
    <submittedName>
        <fullName evidence="2">Uncharacterized protein</fullName>
    </submittedName>
</protein>
<dbReference type="EMBL" id="JADUOV010000002">
    <property type="protein sequence ID" value="MBH1788933.1"/>
    <property type="molecule type" value="Genomic_DNA"/>
</dbReference>
<sequence>MQAASTKVIPTISINDHQSDNNKKSKKNRKENPSTAPQDTRTSNFGEVARHAQFGGALLDEN</sequence>
<accession>A0AA41CGV2</accession>
<organism evidence="2 3">
    <name type="scientific">Stenotrophomonas maltophilia</name>
    <name type="common">Pseudomonas maltophilia</name>
    <name type="synonym">Xanthomonas maltophilia</name>
    <dbReference type="NCBI Taxonomy" id="40324"/>
    <lineage>
        <taxon>Bacteria</taxon>
        <taxon>Pseudomonadati</taxon>
        <taxon>Pseudomonadota</taxon>
        <taxon>Gammaproteobacteria</taxon>
        <taxon>Lysobacterales</taxon>
        <taxon>Lysobacteraceae</taxon>
        <taxon>Stenotrophomonas</taxon>
        <taxon>Stenotrophomonas maltophilia group</taxon>
    </lineage>
</organism>
<reference evidence="2" key="1">
    <citation type="submission" date="2020-11" db="EMBL/GenBank/DDBJ databases">
        <title>Enhanced detection system for hospital associated transmission using whole genome sequencing surveillance.</title>
        <authorList>
            <person name="Harrison L.H."/>
            <person name="Van Tyne D."/>
            <person name="Marsh J.W."/>
            <person name="Griffith M.P."/>
            <person name="Snyder D.J."/>
            <person name="Cooper V.S."/>
            <person name="Mustapha M."/>
        </authorList>
    </citation>
    <scope>NUCLEOTIDE SEQUENCE</scope>
    <source>
        <strain evidence="2">STEN00053</strain>
    </source>
</reference>
<feature type="compositionally biased region" description="Polar residues" evidence="1">
    <location>
        <begin position="33"/>
        <end position="45"/>
    </location>
</feature>
<feature type="region of interest" description="Disordered" evidence="1">
    <location>
        <begin position="1"/>
        <end position="62"/>
    </location>
</feature>
<proteinExistence type="predicted"/>
<evidence type="ECO:0000313" key="2">
    <source>
        <dbReference type="EMBL" id="MBH1788933.1"/>
    </source>
</evidence>
<dbReference type="AlphaFoldDB" id="A0AA41CGV2"/>